<dbReference type="PROSITE" id="PS01179">
    <property type="entry name" value="PID"/>
    <property type="match status" value="1"/>
</dbReference>
<dbReference type="Proteomes" id="UP001142055">
    <property type="component" value="Chromosome 1"/>
</dbReference>
<gene>
    <name evidence="3" type="ORF">RDWZM_001112</name>
</gene>
<dbReference type="GO" id="GO:0050998">
    <property type="term" value="F:nitric-oxide synthase binding"/>
    <property type="evidence" value="ECO:0007669"/>
    <property type="project" value="TreeGrafter"/>
</dbReference>
<keyword evidence="1" id="KW-0175">Coiled coil</keyword>
<reference evidence="3" key="1">
    <citation type="submission" date="2022-12" db="EMBL/GenBank/DDBJ databases">
        <title>Genome assemblies of Blomia tropicalis.</title>
        <authorList>
            <person name="Cui Y."/>
        </authorList>
    </citation>
    <scope>NUCLEOTIDE SEQUENCE</scope>
    <source>
        <tissue evidence="3">Adult mites</tissue>
    </source>
</reference>
<dbReference type="Gene3D" id="2.30.29.30">
    <property type="entry name" value="Pleckstrin-homology domain (PH domain)/Phosphotyrosine-binding domain (PTB)"/>
    <property type="match status" value="1"/>
</dbReference>
<dbReference type="PANTHER" id="PTHR11232">
    <property type="entry name" value="PHOSPHOTYROSINE INTERACTION DOMAIN-CONTAINING FAMILY MEMBER"/>
    <property type="match status" value="1"/>
</dbReference>
<name>A0A9Q0MDN2_BLOTA</name>
<dbReference type="SUPFAM" id="SSF50729">
    <property type="entry name" value="PH domain-like"/>
    <property type="match status" value="1"/>
</dbReference>
<protein>
    <recommendedName>
        <fullName evidence="2">PID domain-containing protein</fullName>
    </recommendedName>
</protein>
<dbReference type="SMART" id="SM00462">
    <property type="entry name" value="PTB"/>
    <property type="match status" value="1"/>
</dbReference>
<accession>A0A9Q0MDN2</accession>
<dbReference type="EMBL" id="JAPWDV010000001">
    <property type="protein sequence ID" value="KAJ6222567.1"/>
    <property type="molecule type" value="Genomic_DNA"/>
</dbReference>
<evidence type="ECO:0000259" key="2">
    <source>
        <dbReference type="PROSITE" id="PS01179"/>
    </source>
</evidence>
<dbReference type="InterPro" id="IPR051133">
    <property type="entry name" value="Adapter_Engulfment-Domain"/>
</dbReference>
<feature type="domain" description="PID" evidence="2">
    <location>
        <begin position="31"/>
        <end position="162"/>
    </location>
</feature>
<feature type="coiled-coil region" evidence="1">
    <location>
        <begin position="233"/>
        <end position="260"/>
    </location>
</feature>
<dbReference type="AlphaFoldDB" id="A0A9Q0MDN2"/>
<dbReference type="PANTHER" id="PTHR11232:SF17">
    <property type="entry name" value="CAPON-LIKE PROTEIN"/>
    <property type="match status" value="1"/>
</dbReference>
<sequence>MRFRKSRYLALEDAIFDSRIPPRSEDEFRVGIVFAAKLVGCGNVSRPNSRMEIVAAMRRIRSDCRSHKDKKRKVQITVSYEGVRVALPAGKKSNSNIIIAQHPIHRIFYVSHDSLDLHIFSYIAREGSLFKCFVFKAAKQSLAVNVVRTIGQAFELCHKMTLVMNDGANCTSSVNNSTPTPSSTITANNINSTNESTVHMIKGTQCEQQKEFRLTKSATHLTNSFSLDMDRLLQSVDSKLDKLSFKVDLLEKQISHLLKNIDIKDNINVGTSEPNSNKSSCPNINASTNKTTMLLDDLKYLDSTRLDDANSKIPTTKSEKLAYLNSPDSLLSSPIMNSNSVGSCLLFSDLY</sequence>
<dbReference type="InterPro" id="IPR006020">
    <property type="entry name" value="PTB/PI_dom"/>
</dbReference>
<evidence type="ECO:0000256" key="1">
    <source>
        <dbReference type="SAM" id="Coils"/>
    </source>
</evidence>
<dbReference type="OrthoDB" id="10030336at2759"/>
<keyword evidence="4" id="KW-1185">Reference proteome</keyword>
<proteinExistence type="predicted"/>
<evidence type="ECO:0000313" key="4">
    <source>
        <dbReference type="Proteomes" id="UP001142055"/>
    </source>
</evidence>
<comment type="caution">
    <text evidence="3">The sequence shown here is derived from an EMBL/GenBank/DDBJ whole genome shotgun (WGS) entry which is preliminary data.</text>
</comment>
<dbReference type="InterPro" id="IPR011993">
    <property type="entry name" value="PH-like_dom_sf"/>
</dbReference>
<dbReference type="OMA" id="FELCHKM"/>
<dbReference type="Pfam" id="PF00640">
    <property type="entry name" value="PID"/>
    <property type="match status" value="1"/>
</dbReference>
<evidence type="ECO:0000313" key="3">
    <source>
        <dbReference type="EMBL" id="KAJ6222567.1"/>
    </source>
</evidence>
<organism evidence="3 4">
    <name type="scientific">Blomia tropicalis</name>
    <name type="common">Mite</name>
    <dbReference type="NCBI Taxonomy" id="40697"/>
    <lineage>
        <taxon>Eukaryota</taxon>
        <taxon>Metazoa</taxon>
        <taxon>Ecdysozoa</taxon>
        <taxon>Arthropoda</taxon>
        <taxon>Chelicerata</taxon>
        <taxon>Arachnida</taxon>
        <taxon>Acari</taxon>
        <taxon>Acariformes</taxon>
        <taxon>Sarcoptiformes</taxon>
        <taxon>Astigmata</taxon>
        <taxon>Glycyphagoidea</taxon>
        <taxon>Echimyopodidae</taxon>
        <taxon>Blomia</taxon>
    </lineage>
</organism>